<keyword evidence="2" id="KW-1185">Reference proteome</keyword>
<sequence length="99" mass="11586">KDTFFLLQSRRQFCSPCWYTFFFNSHAQALCDLCLDPSQVGVLRNRCKHNLIEKLCFFDLFAYFLHQGRFANPSHSVNPDQIGFIIHQCLNDFLLGSFS</sequence>
<gene>
    <name evidence="1" type="ORF">GIB67_004152</name>
</gene>
<evidence type="ECO:0000313" key="2">
    <source>
        <dbReference type="Proteomes" id="UP000541444"/>
    </source>
</evidence>
<protein>
    <submittedName>
        <fullName evidence="1">Uncharacterized protein</fullName>
    </submittedName>
</protein>
<dbReference type="EMBL" id="JACGCM010000628">
    <property type="protein sequence ID" value="KAF6169760.1"/>
    <property type="molecule type" value="Genomic_DNA"/>
</dbReference>
<name>A0A7J7NRS8_9MAGN</name>
<feature type="non-terminal residue" evidence="1">
    <location>
        <position position="1"/>
    </location>
</feature>
<accession>A0A7J7NRS8</accession>
<evidence type="ECO:0000313" key="1">
    <source>
        <dbReference type="EMBL" id="KAF6169760.1"/>
    </source>
</evidence>
<proteinExistence type="predicted"/>
<reference evidence="1 2" key="1">
    <citation type="journal article" date="2020" name="IScience">
        <title>Genome Sequencing of the Endangered Kingdonia uniflora (Circaeasteraceae, Ranunculales) Reveals Potential Mechanisms of Evolutionary Specialization.</title>
        <authorList>
            <person name="Sun Y."/>
            <person name="Deng T."/>
            <person name="Zhang A."/>
            <person name="Moore M.J."/>
            <person name="Landis J.B."/>
            <person name="Lin N."/>
            <person name="Zhang H."/>
            <person name="Zhang X."/>
            <person name="Huang J."/>
            <person name="Zhang X."/>
            <person name="Sun H."/>
            <person name="Wang H."/>
        </authorList>
    </citation>
    <scope>NUCLEOTIDE SEQUENCE [LARGE SCALE GENOMIC DNA]</scope>
    <source>
        <strain evidence="1">TB1705</strain>
        <tissue evidence="1">Leaf</tissue>
    </source>
</reference>
<organism evidence="1 2">
    <name type="scientific">Kingdonia uniflora</name>
    <dbReference type="NCBI Taxonomy" id="39325"/>
    <lineage>
        <taxon>Eukaryota</taxon>
        <taxon>Viridiplantae</taxon>
        <taxon>Streptophyta</taxon>
        <taxon>Embryophyta</taxon>
        <taxon>Tracheophyta</taxon>
        <taxon>Spermatophyta</taxon>
        <taxon>Magnoliopsida</taxon>
        <taxon>Ranunculales</taxon>
        <taxon>Circaeasteraceae</taxon>
        <taxon>Kingdonia</taxon>
    </lineage>
</organism>
<comment type="caution">
    <text evidence="1">The sequence shown here is derived from an EMBL/GenBank/DDBJ whole genome shotgun (WGS) entry which is preliminary data.</text>
</comment>
<dbReference type="AlphaFoldDB" id="A0A7J7NRS8"/>
<dbReference type="Proteomes" id="UP000541444">
    <property type="component" value="Unassembled WGS sequence"/>
</dbReference>